<dbReference type="EMBL" id="DXEV01000032">
    <property type="protein sequence ID" value="HIX56141.1"/>
    <property type="molecule type" value="Genomic_DNA"/>
</dbReference>
<feature type="site" description="Contributes to redox potential value" evidence="8">
    <location>
        <position position="34"/>
    </location>
</feature>
<dbReference type="PROSITE" id="PS51352">
    <property type="entry name" value="THIOREDOXIN_2"/>
    <property type="match status" value="1"/>
</dbReference>
<accession>A0A9D2B0P7</accession>
<dbReference type="Pfam" id="PF00085">
    <property type="entry name" value="Thioredoxin"/>
    <property type="match status" value="1"/>
</dbReference>
<dbReference type="NCBIfam" id="TIGR01068">
    <property type="entry name" value="thioredoxin"/>
    <property type="match status" value="1"/>
</dbReference>
<sequence>MSDKIVHLSDDTFESEVLKSDKPVLLDFWAPWCGPCRMVGPILDELADEQDDVKICKLNIDEHQAVATQWKVMSIPTLLVFNGGNMVGQHIGAISKDDLKAFIKSSLNS</sequence>
<dbReference type="InterPro" id="IPR036249">
    <property type="entry name" value="Thioredoxin-like_sf"/>
</dbReference>
<evidence type="ECO:0000313" key="11">
    <source>
        <dbReference type="EMBL" id="HIX56141.1"/>
    </source>
</evidence>
<feature type="site" description="Deprotonates C-terminal active site Cys" evidence="8">
    <location>
        <position position="27"/>
    </location>
</feature>
<reference evidence="11" key="2">
    <citation type="submission" date="2021-04" db="EMBL/GenBank/DDBJ databases">
        <authorList>
            <person name="Gilroy R."/>
        </authorList>
    </citation>
    <scope>NUCLEOTIDE SEQUENCE</scope>
    <source>
        <strain evidence="11">USASDec5-558</strain>
    </source>
</reference>
<keyword evidence="5 9" id="KW-0676">Redox-active center</keyword>
<dbReference type="InterPro" id="IPR017937">
    <property type="entry name" value="Thioredoxin_CS"/>
</dbReference>
<evidence type="ECO:0000256" key="9">
    <source>
        <dbReference type="PIRSR" id="PIRSR000077-4"/>
    </source>
</evidence>
<dbReference type="InterPro" id="IPR005746">
    <property type="entry name" value="Thioredoxin"/>
</dbReference>
<dbReference type="InterPro" id="IPR013766">
    <property type="entry name" value="Thioredoxin_domain"/>
</dbReference>
<evidence type="ECO:0000313" key="12">
    <source>
        <dbReference type="Proteomes" id="UP000886829"/>
    </source>
</evidence>
<dbReference type="Gene3D" id="3.40.30.10">
    <property type="entry name" value="Glutaredoxin"/>
    <property type="match status" value="1"/>
</dbReference>
<proteinExistence type="inferred from homology"/>
<dbReference type="PROSITE" id="PS00194">
    <property type="entry name" value="THIOREDOXIN_1"/>
    <property type="match status" value="1"/>
</dbReference>
<evidence type="ECO:0000256" key="7">
    <source>
        <dbReference type="PIRNR" id="PIRNR000077"/>
    </source>
</evidence>
<evidence type="ECO:0000256" key="2">
    <source>
        <dbReference type="ARBA" id="ARBA00022448"/>
    </source>
</evidence>
<name>A0A9D2B0P7_9GAMM</name>
<feature type="active site" description="Nucleophile" evidence="8">
    <location>
        <position position="36"/>
    </location>
</feature>
<dbReference type="Proteomes" id="UP000886829">
    <property type="component" value="Unassembled WGS sequence"/>
</dbReference>
<feature type="site" description="Contributes to redox potential value" evidence="8">
    <location>
        <position position="35"/>
    </location>
</feature>
<reference evidence="11" key="1">
    <citation type="journal article" date="2021" name="PeerJ">
        <title>Extensive microbial diversity within the chicken gut microbiome revealed by metagenomics and culture.</title>
        <authorList>
            <person name="Gilroy R."/>
            <person name="Ravi A."/>
            <person name="Getino M."/>
            <person name="Pursley I."/>
            <person name="Horton D.L."/>
            <person name="Alikhan N.F."/>
            <person name="Baker D."/>
            <person name="Gharbi K."/>
            <person name="Hall N."/>
            <person name="Watson M."/>
            <person name="Adriaenssens E.M."/>
            <person name="Foster-Nyarko E."/>
            <person name="Jarju S."/>
            <person name="Secka A."/>
            <person name="Antonio M."/>
            <person name="Oren A."/>
            <person name="Chaudhuri R.R."/>
            <person name="La Ragione R."/>
            <person name="Hildebrand F."/>
            <person name="Pallen M.J."/>
        </authorList>
    </citation>
    <scope>NUCLEOTIDE SEQUENCE</scope>
    <source>
        <strain evidence="11">USASDec5-558</strain>
    </source>
</reference>
<gene>
    <name evidence="11" type="primary">trxA</name>
    <name evidence="11" type="ORF">H9850_01560</name>
</gene>
<keyword evidence="2" id="KW-0813">Transport</keyword>
<comment type="caution">
    <text evidence="11">The sequence shown here is derived from an EMBL/GenBank/DDBJ whole genome shotgun (WGS) entry which is preliminary data.</text>
</comment>
<dbReference type="FunFam" id="3.40.30.10:FF:000001">
    <property type="entry name" value="Thioredoxin"/>
    <property type="match status" value="1"/>
</dbReference>
<protein>
    <recommendedName>
        <fullName evidence="6 7">Thioredoxin</fullName>
    </recommendedName>
</protein>
<keyword evidence="3" id="KW-0249">Electron transport</keyword>
<keyword evidence="4 9" id="KW-1015">Disulfide bond</keyword>
<dbReference type="PANTHER" id="PTHR45663:SF11">
    <property type="entry name" value="GEO12009P1"/>
    <property type="match status" value="1"/>
</dbReference>
<evidence type="ECO:0000256" key="5">
    <source>
        <dbReference type="ARBA" id="ARBA00023284"/>
    </source>
</evidence>
<dbReference type="PANTHER" id="PTHR45663">
    <property type="entry name" value="GEO12009P1"/>
    <property type="match status" value="1"/>
</dbReference>
<dbReference type="AlphaFoldDB" id="A0A9D2B0P7"/>
<dbReference type="SUPFAM" id="SSF52833">
    <property type="entry name" value="Thioredoxin-like"/>
    <property type="match status" value="1"/>
</dbReference>
<dbReference type="CDD" id="cd02947">
    <property type="entry name" value="TRX_family"/>
    <property type="match status" value="1"/>
</dbReference>
<comment type="similarity">
    <text evidence="1 7">Belongs to the thioredoxin family.</text>
</comment>
<feature type="domain" description="Thioredoxin" evidence="10">
    <location>
        <begin position="1"/>
        <end position="108"/>
    </location>
</feature>
<evidence type="ECO:0000256" key="8">
    <source>
        <dbReference type="PIRSR" id="PIRSR000077-1"/>
    </source>
</evidence>
<evidence type="ECO:0000259" key="10">
    <source>
        <dbReference type="PROSITE" id="PS51352"/>
    </source>
</evidence>
<feature type="disulfide bond" description="Redox-active" evidence="9">
    <location>
        <begin position="33"/>
        <end position="36"/>
    </location>
</feature>
<dbReference type="GO" id="GO:0045454">
    <property type="term" value="P:cell redox homeostasis"/>
    <property type="evidence" value="ECO:0007669"/>
    <property type="project" value="TreeGrafter"/>
</dbReference>
<dbReference type="PIRSF" id="PIRSF000077">
    <property type="entry name" value="Thioredoxin"/>
    <property type="match status" value="1"/>
</dbReference>
<evidence type="ECO:0000256" key="1">
    <source>
        <dbReference type="ARBA" id="ARBA00008987"/>
    </source>
</evidence>
<organism evidence="11 12">
    <name type="scientific">Candidatus Anaerobiospirillum pullistercoris</name>
    <dbReference type="NCBI Taxonomy" id="2838452"/>
    <lineage>
        <taxon>Bacteria</taxon>
        <taxon>Pseudomonadati</taxon>
        <taxon>Pseudomonadota</taxon>
        <taxon>Gammaproteobacteria</taxon>
        <taxon>Aeromonadales</taxon>
        <taxon>Succinivibrionaceae</taxon>
        <taxon>Anaerobiospirillum</taxon>
    </lineage>
</organism>
<feature type="active site" description="Nucleophile" evidence="8">
    <location>
        <position position="33"/>
    </location>
</feature>
<evidence type="ECO:0000256" key="3">
    <source>
        <dbReference type="ARBA" id="ARBA00022982"/>
    </source>
</evidence>
<evidence type="ECO:0000256" key="6">
    <source>
        <dbReference type="NCBIfam" id="TIGR01068"/>
    </source>
</evidence>
<dbReference type="PRINTS" id="PR00421">
    <property type="entry name" value="THIOREDOXIN"/>
</dbReference>
<evidence type="ECO:0000256" key="4">
    <source>
        <dbReference type="ARBA" id="ARBA00023157"/>
    </source>
</evidence>
<dbReference type="GO" id="GO:0015035">
    <property type="term" value="F:protein-disulfide reductase activity"/>
    <property type="evidence" value="ECO:0007669"/>
    <property type="project" value="UniProtKB-UniRule"/>
</dbReference>
<dbReference type="GO" id="GO:0005829">
    <property type="term" value="C:cytosol"/>
    <property type="evidence" value="ECO:0007669"/>
    <property type="project" value="TreeGrafter"/>
</dbReference>